<keyword evidence="3" id="KW-1185">Reference proteome</keyword>
<accession>A0AAD8KRL3</accession>
<evidence type="ECO:0000313" key="2">
    <source>
        <dbReference type="EMBL" id="KAK1426338.1"/>
    </source>
</evidence>
<dbReference type="Proteomes" id="UP001229421">
    <property type="component" value="Unassembled WGS sequence"/>
</dbReference>
<keyword evidence="1" id="KW-1133">Transmembrane helix</keyword>
<evidence type="ECO:0000256" key="1">
    <source>
        <dbReference type="SAM" id="Phobius"/>
    </source>
</evidence>
<sequence>MLQKSQPLLFLSNTTHCLTLSLKQEQIWITKSLKLHPLHQLSVLFTQFLTFNPCIIFNSLSSILCTLGFVWFIECRVF</sequence>
<feature type="transmembrane region" description="Helical" evidence="1">
    <location>
        <begin position="47"/>
        <end position="73"/>
    </location>
</feature>
<dbReference type="EMBL" id="JAUHHV010000004">
    <property type="protein sequence ID" value="KAK1426338.1"/>
    <property type="molecule type" value="Genomic_DNA"/>
</dbReference>
<dbReference type="AlphaFoldDB" id="A0AAD8KRL3"/>
<organism evidence="2 3">
    <name type="scientific">Tagetes erecta</name>
    <name type="common">African marigold</name>
    <dbReference type="NCBI Taxonomy" id="13708"/>
    <lineage>
        <taxon>Eukaryota</taxon>
        <taxon>Viridiplantae</taxon>
        <taxon>Streptophyta</taxon>
        <taxon>Embryophyta</taxon>
        <taxon>Tracheophyta</taxon>
        <taxon>Spermatophyta</taxon>
        <taxon>Magnoliopsida</taxon>
        <taxon>eudicotyledons</taxon>
        <taxon>Gunneridae</taxon>
        <taxon>Pentapetalae</taxon>
        <taxon>asterids</taxon>
        <taxon>campanulids</taxon>
        <taxon>Asterales</taxon>
        <taxon>Asteraceae</taxon>
        <taxon>Asteroideae</taxon>
        <taxon>Heliantheae alliance</taxon>
        <taxon>Tageteae</taxon>
        <taxon>Tagetes</taxon>
    </lineage>
</organism>
<keyword evidence="1" id="KW-0472">Membrane</keyword>
<reference evidence="2" key="1">
    <citation type="journal article" date="2023" name="bioRxiv">
        <title>Improved chromosome-level genome assembly for marigold (Tagetes erecta).</title>
        <authorList>
            <person name="Jiang F."/>
            <person name="Yuan L."/>
            <person name="Wang S."/>
            <person name="Wang H."/>
            <person name="Xu D."/>
            <person name="Wang A."/>
            <person name="Fan W."/>
        </authorList>
    </citation>
    <scope>NUCLEOTIDE SEQUENCE</scope>
    <source>
        <strain evidence="2">WSJ</strain>
        <tissue evidence="2">Leaf</tissue>
    </source>
</reference>
<name>A0AAD8KRL3_TARER</name>
<proteinExistence type="predicted"/>
<comment type="caution">
    <text evidence="2">The sequence shown here is derived from an EMBL/GenBank/DDBJ whole genome shotgun (WGS) entry which is preliminary data.</text>
</comment>
<gene>
    <name evidence="2" type="ORF">QVD17_15009</name>
</gene>
<keyword evidence="1" id="KW-0812">Transmembrane</keyword>
<evidence type="ECO:0000313" key="3">
    <source>
        <dbReference type="Proteomes" id="UP001229421"/>
    </source>
</evidence>
<protein>
    <submittedName>
        <fullName evidence="2">Uncharacterized protein</fullName>
    </submittedName>
</protein>